<keyword evidence="1" id="KW-0732">Signal</keyword>
<dbReference type="RefSeq" id="WP_345918147.1">
    <property type="nucleotide sequence ID" value="NZ_JBDIVE010000001.1"/>
</dbReference>
<dbReference type="PANTHER" id="PTHR47199">
    <property type="entry name" value="PHOTOSYSTEM II STABILITY/ASSEMBLY FACTOR HCF136, CHLOROPLASTIC"/>
    <property type="match status" value="1"/>
</dbReference>
<protein>
    <recommendedName>
        <fullName evidence="4">Photosynthesis system II assembly factor Ycf48/Hcf136-like domain-containing protein</fullName>
    </recommendedName>
</protein>
<sequence>MRLAFCRAAQKTVLFFTLCLSCGPALAGVLANPDWIFGTQSGPFELISGSDGLLRWRPAGTANWHEEKLGEATVDMALADPSGHELLALSNSRVWHGVRAAAATQWTPTLEGWQIRKIAWDKGQSSWLAWGCRSDQDSECAVLGAVKAGQNWQPLGQGNTPALRLLGVDAANRAVASAHDGSLWISENAPGTWQALKRPKGFAVNEVVDWQRAGPWWAGMTRDRRVLLIDAVRAQAFAVNMPTGKASAQGSGWTAAAYDEASATLMLGGADGRIAVASVAAGKPPVFSLRAAALPYVEQLTFDATGKQWLALSNDAQLFSSRNAGIAWHLSQGFGQSRPNGMSLAADGRLLVWGNGGLVARHSPAAGWTLEQPDLSRYINHVLRSPSGTLIAVGIQGLVARATGLKDAGPDWQVIDAGLAYGQYLTHALAYPDSRTLLAAGSTATIIRSSDDGASWQTVFKHADGALGNFQRIAIHPRSRVALVIANPGWVMRSADEGASWQNAAGGAVLQLKDVIALPEAGFMAVGEAGSLVFFDAQGQLQRQLSIAGKPVWYQIREAAGALWVMGDGDRLLRISLDGQQRDEIALGQHFLARDIISPAKDVLIVAGAKGTLLRSDDAGRHWQSIQSGVEANLRRLLPGSDGGLWVTGRDGVLLHSGDAGRSWQAVDSGTRHHFKDGLLLPDAELMLFGERLLTRPAGLK</sequence>
<feature type="signal peptide" evidence="1">
    <location>
        <begin position="1"/>
        <end position="27"/>
    </location>
</feature>
<comment type="caution">
    <text evidence="2">The sequence shown here is derived from an EMBL/GenBank/DDBJ whole genome shotgun (WGS) entry which is preliminary data.</text>
</comment>
<name>A0ABU9YUJ6_9RHOO</name>
<evidence type="ECO:0008006" key="4">
    <source>
        <dbReference type="Google" id="ProtNLM"/>
    </source>
</evidence>
<feature type="chain" id="PRO_5046749208" description="Photosynthesis system II assembly factor Ycf48/Hcf136-like domain-containing protein" evidence="1">
    <location>
        <begin position="28"/>
        <end position="701"/>
    </location>
</feature>
<dbReference type="EMBL" id="JBDIVE010000001">
    <property type="protein sequence ID" value="MEN3067380.1"/>
    <property type="molecule type" value="Genomic_DNA"/>
</dbReference>
<gene>
    <name evidence="2" type="ORF">ABDB84_02745</name>
</gene>
<dbReference type="PANTHER" id="PTHR47199:SF2">
    <property type="entry name" value="PHOTOSYSTEM II STABILITY_ASSEMBLY FACTOR HCF136, CHLOROPLASTIC"/>
    <property type="match status" value="1"/>
</dbReference>
<dbReference type="Gene3D" id="2.130.10.10">
    <property type="entry name" value="YVTN repeat-like/Quinoprotein amine dehydrogenase"/>
    <property type="match status" value="2"/>
</dbReference>
<evidence type="ECO:0000256" key="1">
    <source>
        <dbReference type="SAM" id="SignalP"/>
    </source>
</evidence>
<evidence type="ECO:0000313" key="2">
    <source>
        <dbReference type="EMBL" id="MEN3067380.1"/>
    </source>
</evidence>
<accession>A0ABU9YUJ6</accession>
<dbReference type="Proteomes" id="UP001410394">
    <property type="component" value="Unassembled WGS sequence"/>
</dbReference>
<proteinExistence type="predicted"/>
<evidence type="ECO:0000313" key="3">
    <source>
        <dbReference type="Proteomes" id="UP001410394"/>
    </source>
</evidence>
<dbReference type="SUPFAM" id="SSF110296">
    <property type="entry name" value="Oligoxyloglucan reducing end-specific cellobiohydrolase"/>
    <property type="match status" value="2"/>
</dbReference>
<dbReference type="InterPro" id="IPR015943">
    <property type="entry name" value="WD40/YVTN_repeat-like_dom_sf"/>
</dbReference>
<organism evidence="2 3">
    <name type="scientific">Uliginosibacterium sediminicola</name>
    <dbReference type="NCBI Taxonomy" id="2024550"/>
    <lineage>
        <taxon>Bacteria</taxon>
        <taxon>Pseudomonadati</taxon>
        <taxon>Pseudomonadota</taxon>
        <taxon>Betaproteobacteria</taxon>
        <taxon>Rhodocyclales</taxon>
        <taxon>Zoogloeaceae</taxon>
        <taxon>Uliginosibacterium</taxon>
    </lineage>
</organism>
<reference evidence="2 3" key="1">
    <citation type="journal article" date="2018" name="Int. J. Syst. Evol. Microbiol.">
        <title>Uliginosibacterium sediminicola sp. nov., isolated from freshwater sediment.</title>
        <authorList>
            <person name="Hwang W.M."/>
            <person name="Kim S.M."/>
            <person name="Kang K."/>
            <person name="Ahn T.Y."/>
        </authorList>
    </citation>
    <scope>NUCLEOTIDE SEQUENCE [LARGE SCALE GENOMIC DNA]</scope>
    <source>
        <strain evidence="2 3">M1-21</strain>
    </source>
</reference>
<keyword evidence="3" id="KW-1185">Reference proteome</keyword>